<keyword evidence="3" id="KW-1015">Disulfide bond</keyword>
<name>A0A8X6Q966_NEPPI</name>
<sequence>MKTFLIFCVVALTLFVSATTQCPEHSHEDSCGTACPITCENRNNPPRICTLNCIPGCTCDDGYIQLEDKCVKPSECPN</sequence>
<keyword evidence="2" id="KW-0646">Protease inhibitor</keyword>
<feature type="domain" description="TIL" evidence="5">
    <location>
        <begin position="22"/>
        <end position="76"/>
    </location>
</feature>
<comment type="caution">
    <text evidence="6">The sequence shown here is derived from an EMBL/GenBank/DDBJ whole genome shotgun (WGS) entry which is preliminary data.</text>
</comment>
<evidence type="ECO:0000256" key="2">
    <source>
        <dbReference type="ARBA" id="ARBA00022690"/>
    </source>
</evidence>
<accession>A0A8X6Q966</accession>
<dbReference type="PANTHER" id="PTHR23259:SF70">
    <property type="entry name" value="ACCESSORY GLAND PROTEIN ACP62F-RELATED"/>
    <property type="match status" value="1"/>
</dbReference>
<dbReference type="InterPro" id="IPR036084">
    <property type="entry name" value="Ser_inhib-like_sf"/>
</dbReference>
<dbReference type="Gene3D" id="2.10.25.10">
    <property type="entry name" value="Laminin"/>
    <property type="match status" value="1"/>
</dbReference>
<evidence type="ECO:0000256" key="3">
    <source>
        <dbReference type="ARBA" id="ARBA00023157"/>
    </source>
</evidence>
<feature type="chain" id="PRO_5036458492" evidence="4">
    <location>
        <begin position="21"/>
        <end position="78"/>
    </location>
</feature>
<dbReference type="EMBL" id="BMAW01125652">
    <property type="protein sequence ID" value="GFU13357.1"/>
    <property type="molecule type" value="Genomic_DNA"/>
</dbReference>
<dbReference type="Proteomes" id="UP000887013">
    <property type="component" value="Unassembled WGS sequence"/>
</dbReference>
<dbReference type="InterPro" id="IPR051368">
    <property type="entry name" value="SerProtInhib-TIL_Domain"/>
</dbReference>
<organism evidence="6 7">
    <name type="scientific">Nephila pilipes</name>
    <name type="common">Giant wood spider</name>
    <name type="synonym">Nephila maculata</name>
    <dbReference type="NCBI Taxonomy" id="299642"/>
    <lineage>
        <taxon>Eukaryota</taxon>
        <taxon>Metazoa</taxon>
        <taxon>Ecdysozoa</taxon>
        <taxon>Arthropoda</taxon>
        <taxon>Chelicerata</taxon>
        <taxon>Arachnida</taxon>
        <taxon>Araneae</taxon>
        <taxon>Araneomorphae</taxon>
        <taxon>Entelegynae</taxon>
        <taxon>Araneoidea</taxon>
        <taxon>Nephilidae</taxon>
        <taxon>Nephila</taxon>
    </lineage>
</organism>
<keyword evidence="4" id="KW-0732">Signal</keyword>
<gene>
    <name evidence="6" type="primary">AVEN_193794_1</name>
    <name evidence="6" type="ORF">NPIL_422331</name>
</gene>
<evidence type="ECO:0000313" key="6">
    <source>
        <dbReference type="EMBL" id="GFU13357.1"/>
    </source>
</evidence>
<feature type="signal peptide" evidence="4">
    <location>
        <begin position="1"/>
        <end position="20"/>
    </location>
</feature>
<protein>
    <submittedName>
        <fullName evidence="6">TIL domain-containing protein</fullName>
    </submittedName>
</protein>
<reference evidence="6" key="1">
    <citation type="submission" date="2020-08" db="EMBL/GenBank/DDBJ databases">
        <title>Multicomponent nature underlies the extraordinary mechanical properties of spider dragline silk.</title>
        <authorList>
            <person name="Kono N."/>
            <person name="Nakamura H."/>
            <person name="Mori M."/>
            <person name="Yoshida Y."/>
            <person name="Ohtoshi R."/>
            <person name="Malay A.D."/>
            <person name="Moran D.A.P."/>
            <person name="Tomita M."/>
            <person name="Numata K."/>
            <person name="Arakawa K."/>
        </authorList>
    </citation>
    <scope>NUCLEOTIDE SEQUENCE</scope>
</reference>
<comment type="similarity">
    <text evidence="1">Belongs to the serine protease inhibitor-like (TIL domain-containing) family.</text>
</comment>
<dbReference type="AlphaFoldDB" id="A0A8X6Q966"/>
<keyword evidence="7" id="KW-1185">Reference proteome</keyword>
<evidence type="ECO:0000256" key="1">
    <source>
        <dbReference type="ARBA" id="ARBA00007611"/>
    </source>
</evidence>
<dbReference type="PANTHER" id="PTHR23259">
    <property type="entry name" value="RIDDLE"/>
    <property type="match status" value="1"/>
</dbReference>
<dbReference type="OrthoDB" id="6410882at2759"/>
<dbReference type="CDD" id="cd19941">
    <property type="entry name" value="TIL"/>
    <property type="match status" value="1"/>
</dbReference>
<dbReference type="SUPFAM" id="SSF57567">
    <property type="entry name" value="Serine protease inhibitors"/>
    <property type="match status" value="1"/>
</dbReference>
<dbReference type="FunFam" id="2.10.25.10:FF:000055">
    <property type="entry name" value="alpha-tectorin isoform X1"/>
    <property type="match status" value="1"/>
</dbReference>
<evidence type="ECO:0000256" key="4">
    <source>
        <dbReference type="SAM" id="SignalP"/>
    </source>
</evidence>
<dbReference type="InterPro" id="IPR002919">
    <property type="entry name" value="TIL_dom"/>
</dbReference>
<dbReference type="GO" id="GO:0030414">
    <property type="term" value="F:peptidase inhibitor activity"/>
    <property type="evidence" value="ECO:0007669"/>
    <property type="project" value="UniProtKB-KW"/>
</dbReference>
<proteinExistence type="inferred from homology"/>
<evidence type="ECO:0000259" key="5">
    <source>
        <dbReference type="Pfam" id="PF01826"/>
    </source>
</evidence>
<dbReference type="Pfam" id="PF01826">
    <property type="entry name" value="TIL"/>
    <property type="match status" value="1"/>
</dbReference>
<evidence type="ECO:0000313" key="7">
    <source>
        <dbReference type="Proteomes" id="UP000887013"/>
    </source>
</evidence>